<gene>
    <name evidence="4" type="ORF">KL928_003052</name>
    <name evidence="5" type="ORF">KL940_004129</name>
</gene>
<sequence>MDSIYYGLDQNQKWYPAEQVSAAKKPRKTARAQKLRSSLKPGAVLILLAGRFRGKRVVFLKSLDDNTLLVSGPFKVNGVPLRRVNARYVIATSTSVEVAGLDLSKYDAAYFNKDKPGKKNKSEKDFFGESAKKEIRSDRAADQKSIDKALISEIKKTPFLKQYLSSTFSLKSGDKPHAMTF</sequence>
<dbReference type="GO" id="GO:0000027">
    <property type="term" value="P:ribosomal large subunit assembly"/>
    <property type="evidence" value="ECO:0007669"/>
    <property type="project" value="TreeGrafter"/>
</dbReference>
<evidence type="ECO:0000313" key="6">
    <source>
        <dbReference type="Proteomes" id="UP001196530"/>
    </source>
</evidence>
<name>A0AAN6DE17_PICAN</name>
<dbReference type="PANTHER" id="PTHR10715">
    <property type="entry name" value="60S RIBOSOMAL PROTEIN L6"/>
    <property type="match status" value="1"/>
</dbReference>
<dbReference type="GO" id="GO:0003735">
    <property type="term" value="F:structural constituent of ribosome"/>
    <property type="evidence" value="ECO:0007669"/>
    <property type="project" value="InterPro"/>
</dbReference>
<keyword evidence="3" id="KW-0687">Ribonucleoprotein</keyword>
<dbReference type="SUPFAM" id="SSF50104">
    <property type="entry name" value="Translation proteins SH3-like domain"/>
    <property type="match status" value="1"/>
</dbReference>
<dbReference type="FunFam" id="2.30.30.30:FF:000014">
    <property type="entry name" value="60S ribosomal protein L6"/>
    <property type="match status" value="1"/>
</dbReference>
<evidence type="ECO:0000256" key="2">
    <source>
        <dbReference type="ARBA" id="ARBA00022980"/>
    </source>
</evidence>
<dbReference type="InterPro" id="IPR008991">
    <property type="entry name" value="Translation_prot_SH3-like_sf"/>
</dbReference>
<dbReference type="GO" id="GO:0022625">
    <property type="term" value="C:cytosolic large ribosomal subunit"/>
    <property type="evidence" value="ECO:0007669"/>
    <property type="project" value="TreeGrafter"/>
</dbReference>
<dbReference type="GO" id="GO:0003723">
    <property type="term" value="F:RNA binding"/>
    <property type="evidence" value="ECO:0007669"/>
    <property type="project" value="TreeGrafter"/>
</dbReference>
<dbReference type="EMBL" id="JAHLUX010000006">
    <property type="protein sequence ID" value="KAG7818051.1"/>
    <property type="molecule type" value="Genomic_DNA"/>
</dbReference>
<proteinExistence type="inferred from homology"/>
<dbReference type="RefSeq" id="XP_043059305.1">
    <property type="nucleotide sequence ID" value="XM_043203597.1"/>
</dbReference>
<dbReference type="Proteomes" id="UP001197328">
    <property type="component" value="Unassembled WGS sequence"/>
</dbReference>
<dbReference type="Pfam" id="PF01159">
    <property type="entry name" value="Ribosomal_L6e"/>
    <property type="match status" value="1"/>
</dbReference>
<dbReference type="CDD" id="cd13156">
    <property type="entry name" value="KOW_RPL6"/>
    <property type="match status" value="1"/>
</dbReference>
<dbReference type="PANTHER" id="PTHR10715:SF0">
    <property type="entry name" value="LARGE RIBOSOMAL SUBUNIT PROTEIN EL6"/>
    <property type="match status" value="1"/>
</dbReference>
<dbReference type="Proteomes" id="UP001196530">
    <property type="component" value="Unassembled WGS sequence"/>
</dbReference>
<evidence type="ECO:0000313" key="7">
    <source>
        <dbReference type="Proteomes" id="UP001197328"/>
    </source>
</evidence>
<accession>A0AAN6DE17</accession>
<dbReference type="InterPro" id="IPR014722">
    <property type="entry name" value="Rib_uL2_dom2"/>
</dbReference>
<dbReference type="GO" id="GO:0002181">
    <property type="term" value="P:cytoplasmic translation"/>
    <property type="evidence" value="ECO:0007669"/>
    <property type="project" value="TreeGrafter"/>
</dbReference>
<organism evidence="4 6">
    <name type="scientific">Pichia angusta</name>
    <name type="common">Yeast</name>
    <name type="synonym">Hansenula polymorpha</name>
    <dbReference type="NCBI Taxonomy" id="870730"/>
    <lineage>
        <taxon>Eukaryota</taxon>
        <taxon>Fungi</taxon>
        <taxon>Dikarya</taxon>
        <taxon>Ascomycota</taxon>
        <taxon>Saccharomycotina</taxon>
        <taxon>Pichiomycetes</taxon>
        <taxon>Pichiales</taxon>
        <taxon>Pichiaceae</taxon>
        <taxon>Ogataea</taxon>
    </lineage>
</organism>
<dbReference type="AlphaFoldDB" id="A0AAN6DE17"/>
<dbReference type="EMBL" id="JAHLVD010000012">
    <property type="protein sequence ID" value="KAG7846531.1"/>
    <property type="molecule type" value="Genomic_DNA"/>
</dbReference>
<protein>
    <recommendedName>
        <fullName evidence="8">60S ribosomal protein L6</fullName>
    </recommendedName>
</protein>
<comment type="caution">
    <text evidence="4">The sequence shown here is derived from an EMBL/GenBank/DDBJ whole genome shotgun (WGS) entry which is preliminary data.</text>
</comment>
<reference evidence="4 7" key="1">
    <citation type="journal article" date="2021" name="G3 (Bethesda)">
        <title>Genomic diversity, chromosomal rearrangements, and interspecies hybridization in the ogataea polymorpha species complex.</title>
        <authorList>
            <person name="Hanson S.J."/>
            <person name="Cinneide E.O."/>
            <person name="Salzberg L.I."/>
            <person name="Wolfe K.H."/>
            <person name="McGowan J."/>
            <person name="Fitzpatrick D.A."/>
            <person name="Matlin K."/>
        </authorList>
    </citation>
    <scope>NUCLEOTIDE SEQUENCE</scope>
    <source>
        <strain evidence="5">51-138</strain>
        <strain evidence="4">61-244</strain>
    </source>
</reference>
<dbReference type="Gene3D" id="2.30.30.30">
    <property type="match status" value="1"/>
</dbReference>
<comment type="similarity">
    <text evidence="1">Belongs to the eukaryotic ribosomal protein eL6 family.</text>
</comment>
<dbReference type="InterPro" id="IPR000915">
    <property type="entry name" value="60S_ribosomal_eL6"/>
</dbReference>
<evidence type="ECO:0000256" key="1">
    <source>
        <dbReference type="ARBA" id="ARBA00010592"/>
    </source>
</evidence>
<evidence type="ECO:0000313" key="4">
    <source>
        <dbReference type="EMBL" id="KAG7818051.1"/>
    </source>
</evidence>
<keyword evidence="7" id="KW-1185">Reference proteome</keyword>
<evidence type="ECO:0000313" key="5">
    <source>
        <dbReference type="EMBL" id="KAG7846531.1"/>
    </source>
</evidence>
<dbReference type="GeneID" id="66127103"/>
<evidence type="ECO:0000256" key="3">
    <source>
        <dbReference type="ARBA" id="ARBA00023274"/>
    </source>
</evidence>
<keyword evidence="2" id="KW-0689">Ribosomal protein</keyword>
<evidence type="ECO:0008006" key="8">
    <source>
        <dbReference type="Google" id="ProtNLM"/>
    </source>
</evidence>
<dbReference type="InterPro" id="IPR041997">
    <property type="entry name" value="Ribosomal_eL6_KOW"/>
</dbReference>